<feature type="compositionally biased region" description="Polar residues" evidence="3">
    <location>
        <begin position="351"/>
        <end position="375"/>
    </location>
</feature>
<dbReference type="EMBL" id="JAACJM010000316">
    <property type="protein sequence ID" value="KAF5332030.1"/>
    <property type="molecule type" value="Genomic_DNA"/>
</dbReference>
<dbReference type="Pfam" id="PF00076">
    <property type="entry name" value="RRM_1"/>
    <property type="match status" value="1"/>
</dbReference>
<evidence type="ECO:0000256" key="1">
    <source>
        <dbReference type="ARBA" id="ARBA00022884"/>
    </source>
</evidence>
<dbReference type="GO" id="GO:0003723">
    <property type="term" value="F:RNA binding"/>
    <property type="evidence" value="ECO:0007669"/>
    <property type="project" value="UniProtKB-UniRule"/>
</dbReference>
<feature type="region of interest" description="Disordered" evidence="3">
    <location>
        <begin position="259"/>
        <end position="388"/>
    </location>
</feature>
<keyword evidence="6" id="KW-1185">Reference proteome</keyword>
<dbReference type="SMART" id="SM00360">
    <property type="entry name" value="RRM"/>
    <property type="match status" value="1"/>
</dbReference>
<reference evidence="5 6" key="1">
    <citation type="journal article" date="2020" name="ISME J.">
        <title>Uncovering the hidden diversity of litter-decomposition mechanisms in mushroom-forming fungi.</title>
        <authorList>
            <person name="Floudas D."/>
            <person name="Bentzer J."/>
            <person name="Ahren D."/>
            <person name="Johansson T."/>
            <person name="Persson P."/>
            <person name="Tunlid A."/>
        </authorList>
    </citation>
    <scope>NUCLEOTIDE SEQUENCE [LARGE SCALE GENOMIC DNA]</scope>
    <source>
        <strain evidence="5 6">CBS 291.85</strain>
    </source>
</reference>
<dbReference type="PROSITE" id="PS50102">
    <property type="entry name" value="RRM"/>
    <property type="match status" value="1"/>
</dbReference>
<evidence type="ECO:0000256" key="2">
    <source>
        <dbReference type="PROSITE-ProRule" id="PRU00176"/>
    </source>
</evidence>
<gene>
    <name evidence="5" type="ORF">D9758_014582</name>
</gene>
<protein>
    <recommendedName>
        <fullName evidence="4">RRM domain-containing protein</fullName>
    </recommendedName>
</protein>
<dbReference type="InterPro" id="IPR035979">
    <property type="entry name" value="RBD_domain_sf"/>
</dbReference>
<organism evidence="5 6">
    <name type="scientific">Tetrapyrgos nigripes</name>
    <dbReference type="NCBI Taxonomy" id="182062"/>
    <lineage>
        <taxon>Eukaryota</taxon>
        <taxon>Fungi</taxon>
        <taxon>Dikarya</taxon>
        <taxon>Basidiomycota</taxon>
        <taxon>Agaricomycotina</taxon>
        <taxon>Agaricomycetes</taxon>
        <taxon>Agaricomycetidae</taxon>
        <taxon>Agaricales</taxon>
        <taxon>Marasmiineae</taxon>
        <taxon>Marasmiaceae</taxon>
        <taxon>Tetrapyrgos</taxon>
    </lineage>
</organism>
<feature type="compositionally biased region" description="Polar residues" evidence="3">
    <location>
        <begin position="908"/>
        <end position="917"/>
    </location>
</feature>
<evidence type="ECO:0000259" key="4">
    <source>
        <dbReference type="PROSITE" id="PS50102"/>
    </source>
</evidence>
<evidence type="ECO:0000313" key="5">
    <source>
        <dbReference type="EMBL" id="KAF5332030.1"/>
    </source>
</evidence>
<sequence length="1162" mass="124185">MRRWTIMRGHWDGFAHGVGSCLCLPELPKMDCEMIYADTAERTNSTVPLSWNISILLTVVPDAQPPVVIVLNDDKPYFHIALHRLRKAFPRVHHLSIRRRPRVAHTRRLINSADEDFINKSLLDQLDAQADAEPISSSSDSEHPATSYSSASNSSPGSSSAVPYHISMQSQHQSHPRPDSPSDNASHHMIHHIQSQESSYALRTLQNGSFVQGAHVNHVQPAVDYSDGLGDSQKQKMNNFHNSIPRSSFTSLPNATRISRHHTNSSNALPTNNASIFRDPSASSFYPPSDMYQPPITSPTQAHMQQFDPRSTYDFGPAPAPPSVSSHQNSYVHPDPYPPNPLPTSYPMSAKPQQQQHTNGYHGSSNSFVMSSQTPYGPHIPTSAVNIGGGNNVGNGVSGGNASTGSGSNGNNLAPEDISTIFVVGFPDDMHEREFQNMFTFSSGFEAATLKIPNKEYTAYSGLASAGVGSSAASNMRGASAFNYSGSNDPYNIVTVNQGGVVVDGGRDGTMASWPAGPMDEAGVANHFYGMQGGTPGANLLPRKQIIGFAKFRSREEALLARDVLQGRRVDMEKGAVLKAEMAKKNLHTKRGPGPIPGPGGVGSNAPNGGNMGMGAAVQGFIGGGPNVNQMQSFSLGGPDVYAMPGNDALSSRDRELAALGAMGLNPGANAGRVWPQENANGVREEEDRRRDGAIKAMGLGHGATALPRRLEEDEQKERKRWDKDTLRMRSGSAYDAFHYGGSLPSAGAVPTPTPSTLPSAENGSALSNGFLPHKQSQPNADEIGPWDHVQRTAPNRPSSSSGRSSSPPHPSNLSNATSHSQSSSTRSDDRSSSPFKDQQISQPQSDSEDSRSSSVTGHTRTRKVPANTNVTDISRAVSNLAVATNHGNSSPELPSPESGASSGGSTRNGVDQNPPINTLYVGNLPISPPPPHCPQDILEESLRELFKLRPGFRRLSFKQKSSGPMCFVEFEDVNAATKTIQELYGHTLNGLVKGGGIRLSYSKNPLGVRTPTSATAAGSSLQQQQHQPSHLGSSAAFPNQGVSGPQNPHSSYMVSAPPPRFSTSTTSQAAAFSPFSSPNNGAFLFGNNNMNSTPGYRIAPSSDIPSSLQSFSPFDVSGAAMHRNNIPDQNASDPRHFEQHQHYVPRTLSPNAHNVEAARAG</sequence>
<feature type="region of interest" description="Disordered" evidence="3">
    <location>
        <begin position="746"/>
        <end position="929"/>
    </location>
</feature>
<dbReference type="InterPro" id="IPR000504">
    <property type="entry name" value="RRM_dom"/>
</dbReference>
<feature type="region of interest" description="Disordered" evidence="3">
    <location>
        <begin position="129"/>
        <end position="188"/>
    </location>
</feature>
<feature type="compositionally biased region" description="Low complexity" evidence="3">
    <location>
        <begin position="795"/>
        <end position="826"/>
    </location>
</feature>
<feature type="compositionally biased region" description="Basic and acidic residues" evidence="3">
    <location>
        <begin position="709"/>
        <end position="726"/>
    </location>
</feature>
<feature type="compositionally biased region" description="Polar residues" evidence="3">
    <location>
        <begin position="1037"/>
        <end position="1053"/>
    </location>
</feature>
<feature type="domain" description="RRM" evidence="4">
    <location>
        <begin position="918"/>
        <end position="1005"/>
    </location>
</feature>
<dbReference type="Gene3D" id="3.30.70.330">
    <property type="match status" value="2"/>
</dbReference>
<feature type="region of interest" description="Disordered" evidence="3">
    <location>
        <begin position="698"/>
        <end position="726"/>
    </location>
</feature>
<evidence type="ECO:0000313" key="6">
    <source>
        <dbReference type="Proteomes" id="UP000559256"/>
    </source>
</evidence>
<dbReference type="SUPFAM" id="SSF54928">
    <property type="entry name" value="RNA-binding domain, RBD"/>
    <property type="match status" value="1"/>
</dbReference>
<accession>A0A8H5BYS4</accession>
<comment type="caution">
    <text evidence="5">The sequence shown here is derived from an EMBL/GenBank/DDBJ whole genome shotgun (WGS) entry which is preliminary data.</text>
</comment>
<dbReference type="OrthoDB" id="431169at2759"/>
<feature type="compositionally biased region" description="Low complexity" evidence="3">
    <location>
        <begin position="1019"/>
        <end position="1035"/>
    </location>
</feature>
<evidence type="ECO:0000256" key="3">
    <source>
        <dbReference type="SAM" id="MobiDB-lite"/>
    </source>
</evidence>
<dbReference type="InterPro" id="IPR012677">
    <property type="entry name" value="Nucleotide-bd_a/b_plait_sf"/>
</dbReference>
<feature type="compositionally biased region" description="Polar residues" evidence="3">
    <location>
        <begin position="755"/>
        <end position="768"/>
    </location>
</feature>
<feature type="compositionally biased region" description="Polar residues" evidence="3">
    <location>
        <begin position="264"/>
        <end position="286"/>
    </location>
</feature>
<name>A0A8H5BYS4_9AGAR</name>
<dbReference type="Proteomes" id="UP000559256">
    <property type="component" value="Unassembled WGS sequence"/>
</dbReference>
<feature type="compositionally biased region" description="Pro residues" evidence="3">
    <location>
        <begin position="335"/>
        <end position="344"/>
    </location>
</feature>
<feature type="compositionally biased region" description="Low complexity" evidence="3">
    <location>
        <begin position="890"/>
        <end position="906"/>
    </location>
</feature>
<dbReference type="AlphaFoldDB" id="A0A8H5BYS4"/>
<feature type="compositionally biased region" description="Low complexity" evidence="3">
    <location>
        <begin position="147"/>
        <end position="160"/>
    </location>
</feature>
<keyword evidence="1 2" id="KW-0694">RNA-binding</keyword>
<dbReference type="PANTHER" id="PTHR10501">
    <property type="entry name" value="U1 SMALL NUCLEAR RIBONUCLEOPROTEIN A/U2 SMALL NUCLEAR RIBONUCLEOPROTEIN B"/>
    <property type="match status" value="1"/>
</dbReference>
<feature type="region of interest" description="Disordered" evidence="3">
    <location>
        <begin position="1009"/>
        <end position="1053"/>
    </location>
</feature>
<proteinExistence type="predicted"/>